<evidence type="ECO:0000256" key="14">
    <source>
        <dbReference type="PIRSR" id="PIRSR602401-1"/>
    </source>
</evidence>
<evidence type="ECO:0000256" key="15">
    <source>
        <dbReference type="RuleBase" id="RU000461"/>
    </source>
</evidence>
<keyword evidence="6 14" id="KW-0479">Metal-binding</keyword>
<evidence type="ECO:0000256" key="5">
    <source>
        <dbReference type="ARBA" id="ARBA00022617"/>
    </source>
</evidence>
<dbReference type="InterPro" id="IPR001128">
    <property type="entry name" value="Cyt_P450"/>
</dbReference>
<keyword evidence="7" id="KW-0256">Endoplasmic reticulum</keyword>
<keyword evidence="16" id="KW-0812">Transmembrane</keyword>
<dbReference type="SUPFAM" id="SSF48264">
    <property type="entry name" value="Cytochrome P450"/>
    <property type="match status" value="1"/>
</dbReference>
<evidence type="ECO:0000256" key="8">
    <source>
        <dbReference type="ARBA" id="ARBA00022848"/>
    </source>
</evidence>
<evidence type="ECO:0000256" key="16">
    <source>
        <dbReference type="SAM" id="Phobius"/>
    </source>
</evidence>
<keyword evidence="16" id="KW-1133">Transmembrane helix</keyword>
<evidence type="ECO:0000256" key="10">
    <source>
        <dbReference type="ARBA" id="ARBA00023004"/>
    </source>
</evidence>
<evidence type="ECO:0000256" key="6">
    <source>
        <dbReference type="ARBA" id="ARBA00022723"/>
    </source>
</evidence>
<sequence length="501" mass="57556">MIELFGFSLFNLALGFLTSLPLIYWFLTKNNNYWKKMGVKGPQPLPLFGNLLERCQNPVPLLDIGYVQKYGNVFGIFNGTDPTLMVAEPELLKQILVKEFHKFSNRRELRTEHPIINKNLFNSMGEDWKRMRTIMSPTFSSGKLRKMYHLVEQSLEEYLGHLEVMARDGKYINAKVLHQNFTFDVIAKCAFATKTNSQKDPNNKLVAAGRKVFIFSAIKMVPALIFPKYINKMLNIRTLLVEAPNEFIFDLTRHMVEKRRNGEKSNDFLQLLVDANAADNNNNNKDLSDDKIDSHHFIEAQSWLFLLAGFETTATALGHLSYELGLNPDVQEKLHNEVINAFDLDGKINYETLQSLPYLDAVISETLRMYPSLARLEREAGEDVKLGDTGITVRKGQMIEIPVYAIHRSEKYYKNADTFTPERFMPENRKDLVPYAYMPFGTGPRNCIGMRFALMEIKLCIAHIVKSFRFTKCADTEMPIKFMNLTPLMTAESITLGIEKR</sequence>
<comment type="cofactor">
    <cofactor evidence="1 14">
        <name>heme</name>
        <dbReference type="ChEBI" id="CHEBI:30413"/>
    </cofactor>
</comment>
<keyword evidence="18" id="KW-1185">Reference proteome</keyword>
<evidence type="ECO:0000313" key="18">
    <source>
        <dbReference type="Proteomes" id="UP000728032"/>
    </source>
</evidence>
<evidence type="ECO:0000313" key="17">
    <source>
        <dbReference type="EMBL" id="CAD7639384.1"/>
    </source>
</evidence>
<evidence type="ECO:0008006" key="19">
    <source>
        <dbReference type="Google" id="ProtNLM"/>
    </source>
</evidence>
<dbReference type="Gene3D" id="1.10.630.10">
    <property type="entry name" value="Cytochrome P450"/>
    <property type="match status" value="1"/>
</dbReference>
<evidence type="ECO:0000256" key="9">
    <source>
        <dbReference type="ARBA" id="ARBA00023002"/>
    </source>
</evidence>
<protein>
    <recommendedName>
        <fullName evidence="19">Cytochrome P450</fullName>
    </recommendedName>
</protein>
<dbReference type="InterPro" id="IPR017972">
    <property type="entry name" value="Cyt_P450_CS"/>
</dbReference>
<dbReference type="GO" id="GO:0020037">
    <property type="term" value="F:heme binding"/>
    <property type="evidence" value="ECO:0007669"/>
    <property type="project" value="InterPro"/>
</dbReference>
<evidence type="ECO:0000256" key="1">
    <source>
        <dbReference type="ARBA" id="ARBA00001971"/>
    </source>
</evidence>
<keyword evidence="11 15" id="KW-0503">Monooxygenase</keyword>
<dbReference type="Proteomes" id="UP000728032">
    <property type="component" value="Unassembled WGS sequence"/>
</dbReference>
<comment type="function">
    <text evidence="13">Cytochromes P450 are a group of heme-thiolate monooxygenases. They oxidize a variety of structurally unrelated compounds, including steroids, fatty acids, and xenobiotics.</text>
</comment>
<dbReference type="PRINTS" id="PR00385">
    <property type="entry name" value="P450"/>
</dbReference>
<evidence type="ECO:0000256" key="11">
    <source>
        <dbReference type="ARBA" id="ARBA00023033"/>
    </source>
</evidence>
<comment type="similarity">
    <text evidence="4 15">Belongs to the cytochrome P450 family.</text>
</comment>
<dbReference type="GO" id="GO:0008395">
    <property type="term" value="F:steroid hydroxylase activity"/>
    <property type="evidence" value="ECO:0007669"/>
    <property type="project" value="TreeGrafter"/>
</dbReference>
<keyword evidence="8" id="KW-0492">Microsome</keyword>
<keyword evidence="5 14" id="KW-0349">Heme</keyword>
<accession>A0A7R9LD38</accession>
<dbReference type="EMBL" id="OC915230">
    <property type="protein sequence ID" value="CAD7639384.1"/>
    <property type="molecule type" value="Genomic_DNA"/>
</dbReference>
<dbReference type="PROSITE" id="PS00086">
    <property type="entry name" value="CYTOCHROME_P450"/>
    <property type="match status" value="1"/>
</dbReference>
<dbReference type="PANTHER" id="PTHR24302">
    <property type="entry name" value="CYTOCHROME P450 FAMILY 3"/>
    <property type="match status" value="1"/>
</dbReference>
<keyword evidence="10 14" id="KW-0408">Iron</keyword>
<dbReference type="GO" id="GO:0005789">
    <property type="term" value="C:endoplasmic reticulum membrane"/>
    <property type="evidence" value="ECO:0007669"/>
    <property type="project" value="UniProtKB-SubCell"/>
</dbReference>
<dbReference type="PANTHER" id="PTHR24302:SF15">
    <property type="entry name" value="FATTY-ACID PEROXYGENASE"/>
    <property type="match status" value="1"/>
</dbReference>
<dbReference type="EMBL" id="CAJPVJ010000405">
    <property type="protein sequence ID" value="CAG2162359.1"/>
    <property type="molecule type" value="Genomic_DNA"/>
</dbReference>
<dbReference type="InterPro" id="IPR002401">
    <property type="entry name" value="Cyt_P450_E_grp-I"/>
</dbReference>
<dbReference type="InterPro" id="IPR036396">
    <property type="entry name" value="Cyt_P450_sf"/>
</dbReference>
<comment type="subcellular location">
    <subcellularLocation>
        <location evidence="3">Endoplasmic reticulum membrane</location>
        <topology evidence="3">Peripheral membrane protein</topology>
    </subcellularLocation>
    <subcellularLocation>
        <location evidence="2">Microsome membrane</location>
        <topology evidence="2">Peripheral membrane protein</topology>
    </subcellularLocation>
</comment>
<dbReference type="InterPro" id="IPR050705">
    <property type="entry name" value="Cytochrome_P450_3A"/>
</dbReference>
<dbReference type="FunFam" id="1.10.630.10:FF:000042">
    <property type="entry name" value="Cytochrome P450"/>
    <property type="match status" value="1"/>
</dbReference>
<feature type="transmembrane region" description="Helical" evidence="16">
    <location>
        <begin position="6"/>
        <end position="27"/>
    </location>
</feature>
<evidence type="ECO:0000256" key="2">
    <source>
        <dbReference type="ARBA" id="ARBA00004174"/>
    </source>
</evidence>
<dbReference type="GO" id="GO:0005506">
    <property type="term" value="F:iron ion binding"/>
    <property type="evidence" value="ECO:0007669"/>
    <property type="project" value="InterPro"/>
</dbReference>
<gene>
    <name evidence="17" type="ORF">ONB1V03_LOCUS1955</name>
</gene>
<keyword evidence="9 15" id="KW-0560">Oxidoreductase</keyword>
<reference evidence="17" key="1">
    <citation type="submission" date="2020-11" db="EMBL/GenBank/DDBJ databases">
        <authorList>
            <person name="Tran Van P."/>
        </authorList>
    </citation>
    <scope>NUCLEOTIDE SEQUENCE</scope>
</reference>
<evidence type="ECO:0000256" key="3">
    <source>
        <dbReference type="ARBA" id="ARBA00004406"/>
    </source>
</evidence>
<dbReference type="OrthoDB" id="1470350at2759"/>
<dbReference type="Pfam" id="PF00067">
    <property type="entry name" value="p450"/>
    <property type="match status" value="1"/>
</dbReference>
<evidence type="ECO:0000256" key="13">
    <source>
        <dbReference type="ARBA" id="ARBA00043906"/>
    </source>
</evidence>
<dbReference type="CDD" id="cd11055">
    <property type="entry name" value="CYP3A-like"/>
    <property type="match status" value="1"/>
</dbReference>
<proteinExistence type="inferred from homology"/>
<dbReference type="AlphaFoldDB" id="A0A7R9LD38"/>
<keyword evidence="12 16" id="KW-0472">Membrane</keyword>
<evidence type="ECO:0000256" key="7">
    <source>
        <dbReference type="ARBA" id="ARBA00022824"/>
    </source>
</evidence>
<feature type="binding site" description="axial binding residue" evidence="14">
    <location>
        <position position="447"/>
    </location>
    <ligand>
        <name>heme</name>
        <dbReference type="ChEBI" id="CHEBI:30413"/>
    </ligand>
    <ligandPart>
        <name>Fe</name>
        <dbReference type="ChEBI" id="CHEBI:18248"/>
    </ligandPart>
</feature>
<evidence type="ECO:0000256" key="12">
    <source>
        <dbReference type="ARBA" id="ARBA00023136"/>
    </source>
</evidence>
<dbReference type="PRINTS" id="PR00463">
    <property type="entry name" value="EP450I"/>
</dbReference>
<evidence type="ECO:0000256" key="4">
    <source>
        <dbReference type="ARBA" id="ARBA00010617"/>
    </source>
</evidence>
<name>A0A7R9LD38_9ACAR</name>
<dbReference type="GO" id="GO:0016705">
    <property type="term" value="F:oxidoreductase activity, acting on paired donors, with incorporation or reduction of molecular oxygen"/>
    <property type="evidence" value="ECO:0007669"/>
    <property type="project" value="InterPro"/>
</dbReference>
<organism evidence="17">
    <name type="scientific">Oppiella nova</name>
    <dbReference type="NCBI Taxonomy" id="334625"/>
    <lineage>
        <taxon>Eukaryota</taxon>
        <taxon>Metazoa</taxon>
        <taxon>Ecdysozoa</taxon>
        <taxon>Arthropoda</taxon>
        <taxon>Chelicerata</taxon>
        <taxon>Arachnida</taxon>
        <taxon>Acari</taxon>
        <taxon>Acariformes</taxon>
        <taxon>Sarcoptiformes</taxon>
        <taxon>Oribatida</taxon>
        <taxon>Brachypylina</taxon>
        <taxon>Oppioidea</taxon>
        <taxon>Oppiidae</taxon>
        <taxon>Oppiella</taxon>
    </lineage>
</organism>